<evidence type="ECO:0000313" key="1">
    <source>
        <dbReference type="EMBL" id="EAL71772.1"/>
    </source>
</evidence>
<dbReference type="KEGG" id="ddi:DDB_G0271284"/>
<evidence type="ECO:0000313" key="2">
    <source>
        <dbReference type="Proteomes" id="UP000002195"/>
    </source>
</evidence>
<reference evidence="1 2" key="1">
    <citation type="journal article" date="2005" name="Nature">
        <title>The genome of the social amoeba Dictyostelium discoideum.</title>
        <authorList>
            <consortium name="The Dictyostelium discoideum Sequencing Consortium"/>
            <person name="Eichinger L."/>
            <person name="Pachebat J.A."/>
            <person name="Glockner G."/>
            <person name="Rajandream M.A."/>
            <person name="Sucgang R."/>
            <person name="Berriman M."/>
            <person name="Song J."/>
            <person name="Olsen R."/>
            <person name="Szafranski K."/>
            <person name="Xu Q."/>
            <person name="Tunggal B."/>
            <person name="Kummerfeld S."/>
            <person name="Madera M."/>
            <person name="Konfortov B.A."/>
            <person name="Rivero F."/>
            <person name="Bankier A.T."/>
            <person name="Lehmann R."/>
            <person name="Hamlin N."/>
            <person name="Davies R."/>
            <person name="Gaudet P."/>
            <person name="Fey P."/>
            <person name="Pilcher K."/>
            <person name="Chen G."/>
            <person name="Saunders D."/>
            <person name="Sodergren E."/>
            <person name="Davis P."/>
            <person name="Kerhornou A."/>
            <person name="Nie X."/>
            <person name="Hall N."/>
            <person name="Anjard C."/>
            <person name="Hemphill L."/>
            <person name="Bason N."/>
            <person name="Farbrother P."/>
            <person name="Desany B."/>
            <person name="Just E."/>
            <person name="Morio T."/>
            <person name="Rost R."/>
            <person name="Churcher C."/>
            <person name="Cooper J."/>
            <person name="Haydock S."/>
            <person name="van Driessche N."/>
            <person name="Cronin A."/>
            <person name="Goodhead I."/>
            <person name="Muzny D."/>
            <person name="Mourier T."/>
            <person name="Pain A."/>
            <person name="Lu M."/>
            <person name="Harper D."/>
            <person name="Lindsay R."/>
            <person name="Hauser H."/>
            <person name="James K."/>
            <person name="Quiles M."/>
            <person name="Madan Babu M."/>
            <person name="Saito T."/>
            <person name="Buchrieser C."/>
            <person name="Wardroper A."/>
            <person name="Felder M."/>
            <person name="Thangavelu M."/>
            <person name="Johnson D."/>
            <person name="Knights A."/>
            <person name="Loulseged H."/>
            <person name="Mungall K."/>
            <person name="Oliver K."/>
            <person name="Price C."/>
            <person name="Quail M.A."/>
            <person name="Urushihara H."/>
            <person name="Hernandez J."/>
            <person name="Rabbinowitsch E."/>
            <person name="Steffen D."/>
            <person name="Sanders M."/>
            <person name="Ma J."/>
            <person name="Kohara Y."/>
            <person name="Sharp S."/>
            <person name="Simmonds M."/>
            <person name="Spiegler S."/>
            <person name="Tivey A."/>
            <person name="Sugano S."/>
            <person name="White B."/>
            <person name="Walker D."/>
            <person name="Woodward J."/>
            <person name="Winckler T."/>
            <person name="Tanaka Y."/>
            <person name="Shaulsky G."/>
            <person name="Schleicher M."/>
            <person name="Weinstock G."/>
            <person name="Rosenthal A."/>
            <person name="Cox E.C."/>
            <person name="Chisholm R.L."/>
            <person name="Gibbs R."/>
            <person name="Loomis W.F."/>
            <person name="Platzer M."/>
            <person name="Kay R.R."/>
            <person name="Williams J."/>
            <person name="Dear P.H."/>
            <person name="Noegel A.A."/>
            <person name="Barrell B."/>
            <person name="Kuspa A."/>
        </authorList>
    </citation>
    <scope>NUCLEOTIDE SEQUENCE [LARGE SCALE GENOMIC DNA]</scope>
    <source>
        <strain evidence="1 2">AX4</strain>
    </source>
</reference>
<dbReference type="InParanoid" id="Q55BD7"/>
<comment type="caution">
    <text evidence="1">The sequence shown here is derived from an EMBL/GenBank/DDBJ whole genome shotgun (WGS) entry which is preliminary data.</text>
</comment>
<name>Q55BD7_DICDI</name>
<gene>
    <name evidence="1" type="ORF">DDB_G0271284</name>
</gene>
<dbReference type="PaxDb" id="44689-DDB0202836"/>
<proteinExistence type="predicted"/>
<dbReference type="EMBL" id="AAFI02000006">
    <property type="protein sequence ID" value="EAL71772.1"/>
    <property type="molecule type" value="Genomic_DNA"/>
</dbReference>
<organism evidence="1 2">
    <name type="scientific">Dictyostelium discoideum</name>
    <name type="common">Social amoeba</name>
    <dbReference type="NCBI Taxonomy" id="44689"/>
    <lineage>
        <taxon>Eukaryota</taxon>
        <taxon>Amoebozoa</taxon>
        <taxon>Evosea</taxon>
        <taxon>Eumycetozoa</taxon>
        <taxon>Dictyostelia</taxon>
        <taxon>Dictyosteliales</taxon>
        <taxon>Dictyosteliaceae</taxon>
        <taxon>Dictyostelium</taxon>
    </lineage>
</organism>
<dbReference type="HOGENOM" id="CLU_3280637_0_0_1"/>
<accession>Q55BD7</accession>
<dbReference type="AlphaFoldDB" id="Q55BD7"/>
<dbReference type="GeneID" id="8617868"/>
<keyword evidence="2" id="KW-1185">Reference proteome</keyword>
<dbReference type="RefSeq" id="XP_645675.1">
    <property type="nucleotide sequence ID" value="XM_640583.1"/>
</dbReference>
<protein>
    <submittedName>
        <fullName evidence="1">Uncharacterized protein</fullName>
    </submittedName>
</protein>
<dbReference type="Proteomes" id="UP000002195">
    <property type="component" value="Unassembled WGS sequence"/>
</dbReference>
<sequence>MEMSCVVIENNLEFLGWDVYVSSYNSSQNVTIFGGNGTSTH</sequence>